<feature type="transmembrane region" description="Helical" evidence="6">
    <location>
        <begin position="124"/>
        <end position="142"/>
    </location>
</feature>
<name>A0A1T4XUN4_9CLOT</name>
<dbReference type="SUPFAM" id="SSF103473">
    <property type="entry name" value="MFS general substrate transporter"/>
    <property type="match status" value="1"/>
</dbReference>
<dbReference type="InterPro" id="IPR020846">
    <property type="entry name" value="MFS_dom"/>
</dbReference>
<feature type="transmembrane region" description="Helical" evidence="6">
    <location>
        <begin position="302"/>
        <end position="321"/>
    </location>
</feature>
<evidence type="ECO:0000256" key="1">
    <source>
        <dbReference type="ARBA" id="ARBA00004651"/>
    </source>
</evidence>
<evidence type="ECO:0000259" key="7">
    <source>
        <dbReference type="PROSITE" id="PS50850"/>
    </source>
</evidence>
<dbReference type="RefSeq" id="WP_078696859.1">
    <property type="nucleotide sequence ID" value="NZ_FUYH01000013.1"/>
</dbReference>
<protein>
    <submittedName>
        <fullName evidence="8">Major Facilitator Superfamily protein</fullName>
    </submittedName>
</protein>
<dbReference type="GO" id="GO:0046943">
    <property type="term" value="F:carboxylic acid transmembrane transporter activity"/>
    <property type="evidence" value="ECO:0007669"/>
    <property type="project" value="TreeGrafter"/>
</dbReference>
<dbReference type="OrthoDB" id="9787026at2"/>
<feature type="transmembrane region" description="Helical" evidence="6">
    <location>
        <begin position="390"/>
        <end position="411"/>
    </location>
</feature>
<feature type="transmembrane region" description="Helical" evidence="6">
    <location>
        <begin position="94"/>
        <end position="112"/>
    </location>
</feature>
<feature type="transmembrane region" description="Helical" evidence="6">
    <location>
        <begin position="359"/>
        <end position="384"/>
    </location>
</feature>
<organism evidence="8 9">
    <name type="scientific">Caloramator quimbayensis</name>
    <dbReference type="NCBI Taxonomy" id="1147123"/>
    <lineage>
        <taxon>Bacteria</taxon>
        <taxon>Bacillati</taxon>
        <taxon>Bacillota</taxon>
        <taxon>Clostridia</taxon>
        <taxon>Eubacteriales</taxon>
        <taxon>Clostridiaceae</taxon>
        <taxon>Caloramator</taxon>
    </lineage>
</organism>
<feature type="transmembrane region" description="Helical" evidence="6">
    <location>
        <begin position="233"/>
        <end position="254"/>
    </location>
</feature>
<evidence type="ECO:0000256" key="5">
    <source>
        <dbReference type="ARBA" id="ARBA00023136"/>
    </source>
</evidence>
<dbReference type="AlphaFoldDB" id="A0A1T4XUN4"/>
<evidence type="ECO:0000313" key="9">
    <source>
        <dbReference type="Proteomes" id="UP000190105"/>
    </source>
</evidence>
<dbReference type="PANTHER" id="PTHR23508:SF10">
    <property type="entry name" value="CARBOXYLIC ACID TRANSPORTER PROTEIN HOMOLOG"/>
    <property type="match status" value="1"/>
</dbReference>
<dbReference type="GO" id="GO:0005886">
    <property type="term" value="C:plasma membrane"/>
    <property type="evidence" value="ECO:0007669"/>
    <property type="project" value="UniProtKB-SubCell"/>
</dbReference>
<feature type="transmembrane region" description="Helical" evidence="6">
    <location>
        <begin position="66"/>
        <end position="87"/>
    </location>
</feature>
<gene>
    <name evidence="8" type="ORF">SAMN05443428_1137</name>
</gene>
<dbReference type="Pfam" id="PF07690">
    <property type="entry name" value="MFS_1"/>
    <property type="match status" value="1"/>
</dbReference>
<sequence>MQNKNDEGIVLGKEMSNFNRILGFIAIITVYFFYCYNFMVGTFVKPTMVATMDKGGFGFTFKQTEAIFAVMSFATIIGTFIFGTIASKIGKKKTLIAIAISIAVTTYLPLVVPTSFTLWRIGRFATGLALGGVFGTAMPLAAEMFPQKYRGKLAAILTSLFSLAMIFGGKLYGALGDANWRILMYTCIIPEFVAAILVFFFVPDDSEYTKKLNIEAQDKGEKINYFNMYKGKYLWIGLGAILLSGANFVAYSSFSNNSTTYLRNVLGFSAATAGAIYSIQGIGQLIGYNMWGFIADKFGRKIPAVGMLACAIFVFIFTRLGSQDVSTFKAVSFLLGLFVGYSGHWGAYYTELFPKKFSALAPGISFNGGRIISTFALPAIAGLADTSVGMLGIFNISLSVFIAGTVVWAFLPETLSTKVFVKTAEETLNS</sequence>
<feature type="domain" description="Major facilitator superfamily (MFS) profile" evidence="7">
    <location>
        <begin position="23"/>
        <end position="415"/>
    </location>
</feature>
<accession>A0A1T4XUN4</accession>
<keyword evidence="2" id="KW-0813">Transport</keyword>
<proteinExistence type="predicted"/>
<dbReference type="InterPro" id="IPR036259">
    <property type="entry name" value="MFS_trans_sf"/>
</dbReference>
<keyword evidence="4 6" id="KW-1133">Transmembrane helix</keyword>
<reference evidence="9" key="1">
    <citation type="submission" date="2017-02" db="EMBL/GenBank/DDBJ databases">
        <authorList>
            <person name="Varghese N."/>
            <person name="Submissions S."/>
        </authorList>
    </citation>
    <scope>NUCLEOTIDE SEQUENCE [LARGE SCALE GENOMIC DNA]</scope>
    <source>
        <strain evidence="9">USBA 833</strain>
    </source>
</reference>
<keyword evidence="9" id="KW-1185">Reference proteome</keyword>
<evidence type="ECO:0000256" key="2">
    <source>
        <dbReference type="ARBA" id="ARBA00022448"/>
    </source>
</evidence>
<dbReference type="Proteomes" id="UP000190105">
    <property type="component" value="Unassembled WGS sequence"/>
</dbReference>
<dbReference type="EMBL" id="FUYH01000013">
    <property type="protein sequence ID" value="SKA92858.1"/>
    <property type="molecule type" value="Genomic_DNA"/>
</dbReference>
<evidence type="ECO:0000256" key="6">
    <source>
        <dbReference type="SAM" id="Phobius"/>
    </source>
</evidence>
<evidence type="ECO:0000256" key="4">
    <source>
        <dbReference type="ARBA" id="ARBA00022989"/>
    </source>
</evidence>
<dbReference type="InterPro" id="IPR011701">
    <property type="entry name" value="MFS"/>
</dbReference>
<keyword evidence="3 6" id="KW-0812">Transmembrane</keyword>
<feature type="transmembrane region" description="Helical" evidence="6">
    <location>
        <begin position="327"/>
        <end position="347"/>
    </location>
</feature>
<dbReference type="PANTHER" id="PTHR23508">
    <property type="entry name" value="CARBOXYLIC ACID TRANSPORTER PROTEIN HOMOLOG"/>
    <property type="match status" value="1"/>
</dbReference>
<evidence type="ECO:0000313" key="8">
    <source>
        <dbReference type="EMBL" id="SKA92858.1"/>
    </source>
</evidence>
<evidence type="ECO:0000256" key="3">
    <source>
        <dbReference type="ARBA" id="ARBA00022692"/>
    </source>
</evidence>
<feature type="transmembrane region" description="Helical" evidence="6">
    <location>
        <begin position="182"/>
        <end position="202"/>
    </location>
</feature>
<comment type="subcellular location">
    <subcellularLocation>
        <location evidence="1">Cell membrane</location>
        <topology evidence="1">Multi-pass membrane protein</topology>
    </subcellularLocation>
</comment>
<dbReference type="CDD" id="cd17316">
    <property type="entry name" value="MFS_SV2_like"/>
    <property type="match status" value="1"/>
</dbReference>
<dbReference type="Gene3D" id="1.20.1250.20">
    <property type="entry name" value="MFS general substrate transporter like domains"/>
    <property type="match status" value="2"/>
</dbReference>
<feature type="transmembrane region" description="Helical" evidence="6">
    <location>
        <begin position="266"/>
        <end position="290"/>
    </location>
</feature>
<feature type="transmembrane region" description="Helical" evidence="6">
    <location>
        <begin position="21"/>
        <end position="44"/>
    </location>
</feature>
<dbReference type="PROSITE" id="PS50850">
    <property type="entry name" value="MFS"/>
    <property type="match status" value="1"/>
</dbReference>
<keyword evidence="5 6" id="KW-0472">Membrane</keyword>
<feature type="transmembrane region" description="Helical" evidence="6">
    <location>
        <begin position="154"/>
        <end position="176"/>
    </location>
</feature>
<dbReference type="STRING" id="1147123.SAMN05443428_1137"/>